<gene>
    <name evidence="4" type="ORF">GCM10009544_03030</name>
</gene>
<evidence type="ECO:0000259" key="3">
    <source>
        <dbReference type="PROSITE" id="PS50937"/>
    </source>
</evidence>
<evidence type="ECO:0000313" key="4">
    <source>
        <dbReference type="EMBL" id="GAA0443588.1"/>
    </source>
</evidence>
<feature type="domain" description="HTH merR-type" evidence="3">
    <location>
        <begin position="4"/>
        <end position="52"/>
    </location>
</feature>
<proteinExistence type="predicted"/>
<dbReference type="EMBL" id="BAAAHB010000001">
    <property type="protein sequence ID" value="GAA0443588.1"/>
    <property type="molecule type" value="Genomic_DNA"/>
</dbReference>
<evidence type="ECO:0000256" key="1">
    <source>
        <dbReference type="ARBA" id="ARBA00023125"/>
    </source>
</evidence>
<evidence type="ECO:0000313" key="5">
    <source>
        <dbReference type="Proteomes" id="UP001499895"/>
    </source>
</evidence>
<dbReference type="Pfam" id="PF00376">
    <property type="entry name" value="MerR"/>
    <property type="match status" value="1"/>
</dbReference>
<dbReference type="PANTHER" id="PTHR30204:SF93">
    <property type="entry name" value="HTH MERR-TYPE DOMAIN-CONTAINING PROTEIN"/>
    <property type="match status" value="1"/>
</dbReference>
<dbReference type="Proteomes" id="UP001499895">
    <property type="component" value="Unassembled WGS sequence"/>
</dbReference>
<sequence>MNVTWSIGELATRAGLSVKTIRYYTDMGLLPTAPRSRGGHRRYPPQVLEQHT</sequence>
<comment type="caution">
    <text evidence="4">The sequence shown here is derived from an EMBL/GenBank/DDBJ whole genome shotgun (WGS) entry which is preliminary data.</text>
</comment>
<dbReference type="PROSITE" id="PS50937">
    <property type="entry name" value="HTH_MERR_2"/>
    <property type="match status" value="1"/>
</dbReference>
<accession>A0ABN0ZDC4</accession>
<protein>
    <recommendedName>
        <fullName evidence="3">HTH merR-type domain-containing protein</fullName>
    </recommendedName>
</protein>
<dbReference type="InterPro" id="IPR009061">
    <property type="entry name" value="DNA-bd_dom_put_sf"/>
</dbReference>
<keyword evidence="1" id="KW-0238">DNA-binding</keyword>
<dbReference type="SUPFAM" id="SSF46955">
    <property type="entry name" value="Putative DNA-binding domain"/>
    <property type="match status" value="1"/>
</dbReference>
<organism evidence="4 5">
    <name type="scientific">Streptomyces stramineus</name>
    <dbReference type="NCBI Taxonomy" id="173861"/>
    <lineage>
        <taxon>Bacteria</taxon>
        <taxon>Bacillati</taxon>
        <taxon>Actinomycetota</taxon>
        <taxon>Actinomycetes</taxon>
        <taxon>Kitasatosporales</taxon>
        <taxon>Streptomycetaceae</taxon>
        <taxon>Streptomyces</taxon>
    </lineage>
</organism>
<dbReference type="SMART" id="SM00422">
    <property type="entry name" value="HTH_MERR"/>
    <property type="match status" value="1"/>
</dbReference>
<dbReference type="InterPro" id="IPR047057">
    <property type="entry name" value="MerR_fam"/>
</dbReference>
<dbReference type="PANTHER" id="PTHR30204">
    <property type="entry name" value="REDOX-CYCLING DRUG-SENSING TRANSCRIPTIONAL ACTIVATOR SOXR"/>
    <property type="match status" value="1"/>
</dbReference>
<dbReference type="RefSeq" id="WP_344084121.1">
    <property type="nucleotide sequence ID" value="NZ_BAAAHB010000001.1"/>
</dbReference>
<dbReference type="PRINTS" id="PR00040">
    <property type="entry name" value="HTHMERR"/>
</dbReference>
<evidence type="ECO:0000256" key="2">
    <source>
        <dbReference type="SAM" id="MobiDB-lite"/>
    </source>
</evidence>
<dbReference type="InterPro" id="IPR000551">
    <property type="entry name" value="MerR-type_HTH_dom"/>
</dbReference>
<keyword evidence="5" id="KW-1185">Reference proteome</keyword>
<reference evidence="4 5" key="1">
    <citation type="journal article" date="2019" name="Int. J. Syst. Evol. Microbiol.">
        <title>The Global Catalogue of Microorganisms (GCM) 10K type strain sequencing project: providing services to taxonomists for standard genome sequencing and annotation.</title>
        <authorList>
            <consortium name="The Broad Institute Genomics Platform"/>
            <consortium name="The Broad Institute Genome Sequencing Center for Infectious Disease"/>
            <person name="Wu L."/>
            <person name="Ma J."/>
        </authorList>
    </citation>
    <scope>NUCLEOTIDE SEQUENCE [LARGE SCALE GENOMIC DNA]</scope>
    <source>
        <strain evidence="4 5">JCM 10649</strain>
    </source>
</reference>
<dbReference type="Gene3D" id="1.10.1660.10">
    <property type="match status" value="1"/>
</dbReference>
<name>A0ABN0ZDC4_9ACTN</name>
<feature type="region of interest" description="Disordered" evidence="2">
    <location>
        <begin position="33"/>
        <end position="52"/>
    </location>
</feature>